<reference evidence="3" key="1">
    <citation type="journal article" date="2019" name="Int. J. Syst. Evol. Microbiol.">
        <title>The Global Catalogue of Microorganisms (GCM) 10K type strain sequencing project: providing services to taxonomists for standard genome sequencing and annotation.</title>
        <authorList>
            <consortium name="The Broad Institute Genomics Platform"/>
            <consortium name="The Broad Institute Genome Sequencing Center for Infectious Disease"/>
            <person name="Wu L."/>
            <person name="Ma J."/>
        </authorList>
    </citation>
    <scope>NUCLEOTIDE SEQUENCE [LARGE SCALE GENOMIC DNA]</scope>
    <source>
        <strain evidence="3">CCUG 55250</strain>
    </source>
</reference>
<name>A0ABW0ID76_9BACT</name>
<sequence length="206" mass="22972">MKHSLLRRGFKKDAETWSIEIREKLGVEATGACPARCVADLHGVSVTPIQCLSGLAQNFLYDEFPDQQDIDKKMALLLNRNGEFSAVVAIVGGFKMILFNSDHSPARQESDIMHELAHIICEHPGDCLQLNADIALRQYNAQHEEEAKWLGATLQVPDQGLFTLARLGLANAAIADIYGASLEMVVFRRKTLGIDLRLSRLKKFIR</sequence>
<comment type="caution">
    <text evidence="2">The sequence shown here is derived from an EMBL/GenBank/DDBJ whole genome shotgun (WGS) entry which is preliminary data.</text>
</comment>
<dbReference type="RefSeq" id="WP_379846976.1">
    <property type="nucleotide sequence ID" value="NZ_JBHSMA010000004.1"/>
</dbReference>
<dbReference type="Gene3D" id="1.10.10.2910">
    <property type="match status" value="1"/>
</dbReference>
<organism evidence="2 3">
    <name type="scientific">Larkinella bovis</name>
    <dbReference type="NCBI Taxonomy" id="683041"/>
    <lineage>
        <taxon>Bacteria</taxon>
        <taxon>Pseudomonadati</taxon>
        <taxon>Bacteroidota</taxon>
        <taxon>Cytophagia</taxon>
        <taxon>Cytophagales</taxon>
        <taxon>Spirosomataceae</taxon>
        <taxon>Larkinella</taxon>
    </lineage>
</organism>
<proteinExistence type="predicted"/>
<keyword evidence="3" id="KW-1185">Reference proteome</keyword>
<dbReference type="EMBL" id="JBHSMA010000004">
    <property type="protein sequence ID" value="MFC5410854.1"/>
    <property type="molecule type" value="Genomic_DNA"/>
</dbReference>
<dbReference type="Proteomes" id="UP001596106">
    <property type="component" value="Unassembled WGS sequence"/>
</dbReference>
<accession>A0ABW0ID76</accession>
<protein>
    <submittedName>
        <fullName evidence="2">ImmA/IrrE family metallo-endopeptidase</fullName>
    </submittedName>
</protein>
<evidence type="ECO:0000259" key="1">
    <source>
        <dbReference type="Pfam" id="PF06114"/>
    </source>
</evidence>
<evidence type="ECO:0000313" key="2">
    <source>
        <dbReference type="EMBL" id="MFC5410854.1"/>
    </source>
</evidence>
<dbReference type="InterPro" id="IPR010359">
    <property type="entry name" value="IrrE_HExxH"/>
</dbReference>
<evidence type="ECO:0000313" key="3">
    <source>
        <dbReference type="Proteomes" id="UP001596106"/>
    </source>
</evidence>
<dbReference type="Pfam" id="PF06114">
    <property type="entry name" value="Peptidase_M78"/>
    <property type="match status" value="1"/>
</dbReference>
<gene>
    <name evidence="2" type="ORF">ACFPMF_16160</name>
</gene>
<feature type="domain" description="IrrE N-terminal-like" evidence="1">
    <location>
        <begin position="94"/>
        <end position="188"/>
    </location>
</feature>